<evidence type="ECO:0000313" key="3">
    <source>
        <dbReference type="Proteomes" id="UP000277204"/>
    </source>
</evidence>
<feature type="compositionally biased region" description="Basic and acidic residues" evidence="1">
    <location>
        <begin position="1"/>
        <end position="11"/>
    </location>
</feature>
<organism evidence="2 3">
    <name type="scientific">Schistosoma margrebowiei</name>
    <dbReference type="NCBI Taxonomy" id="48269"/>
    <lineage>
        <taxon>Eukaryota</taxon>
        <taxon>Metazoa</taxon>
        <taxon>Spiralia</taxon>
        <taxon>Lophotrochozoa</taxon>
        <taxon>Platyhelminthes</taxon>
        <taxon>Trematoda</taxon>
        <taxon>Digenea</taxon>
        <taxon>Strigeidida</taxon>
        <taxon>Schistosomatoidea</taxon>
        <taxon>Schistosomatidae</taxon>
        <taxon>Schistosoma</taxon>
    </lineage>
</organism>
<dbReference type="Proteomes" id="UP000277204">
    <property type="component" value="Unassembled WGS sequence"/>
</dbReference>
<gene>
    <name evidence="2" type="ORF">SMRZ_LOCUS4682</name>
</gene>
<feature type="region of interest" description="Disordered" evidence="1">
    <location>
        <begin position="1"/>
        <end position="24"/>
    </location>
</feature>
<name>A0A183LLK7_9TREM</name>
<evidence type="ECO:0000313" key="2">
    <source>
        <dbReference type="EMBL" id="VDO62685.1"/>
    </source>
</evidence>
<proteinExistence type="predicted"/>
<dbReference type="AlphaFoldDB" id="A0A183LLK7"/>
<accession>A0A183LLK7</accession>
<dbReference type="EMBL" id="UZAI01001511">
    <property type="protein sequence ID" value="VDO62685.1"/>
    <property type="molecule type" value="Genomic_DNA"/>
</dbReference>
<reference evidence="2 3" key="1">
    <citation type="submission" date="2018-11" db="EMBL/GenBank/DDBJ databases">
        <authorList>
            <consortium name="Pathogen Informatics"/>
        </authorList>
    </citation>
    <scope>NUCLEOTIDE SEQUENCE [LARGE SCALE GENOMIC DNA]</scope>
    <source>
        <strain evidence="2 3">Zambia</strain>
    </source>
</reference>
<evidence type="ECO:0000256" key="1">
    <source>
        <dbReference type="SAM" id="MobiDB-lite"/>
    </source>
</evidence>
<feature type="region of interest" description="Disordered" evidence="1">
    <location>
        <begin position="37"/>
        <end position="79"/>
    </location>
</feature>
<protein>
    <submittedName>
        <fullName evidence="2">Uncharacterized protein</fullName>
    </submittedName>
</protein>
<keyword evidence="3" id="KW-1185">Reference proteome</keyword>
<sequence>MSGLRRADLHNSVDLPGQQQPTSTWHLGRLTPVLHWPAEPPTSDILKAAASPTASLRRQHPLQPTPPLQNTPFDATSPH</sequence>